<accession>A0A1Z5T1E2</accession>
<dbReference type="EMBL" id="MUNK01000156">
    <property type="protein sequence ID" value="OTA28708.1"/>
    <property type="molecule type" value="Genomic_DNA"/>
</dbReference>
<name>A0A1Z5T1E2_HORWE</name>
<feature type="compositionally biased region" description="Polar residues" evidence="1">
    <location>
        <begin position="193"/>
        <end position="202"/>
    </location>
</feature>
<feature type="compositionally biased region" description="Polar residues" evidence="1">
    <location>
        <begin position="169"/>
        <end position="182"/>
    </location>
</feature>
<reference evidence="2 3" key="1">
    <citation type="submission" date="2017-01" db="EMBL/GenBank/DDBJ databases">
        <title>The recent genome duplication of the halophilic yeast Hortaea werneckii: insights from long-read sequencing.</title>
        <authorList>
            <person name="Sinha S."/>
            <person name="Flibotte S."/>
            <person name="Neira M."/>
            <person name="Lenassi M."/>
            <person name="Gostincar C."/>
            <person name="Stajich J.E."/>
            <person name="Nislow C.E."/>
        </authorList>
    </citation>
    <scope>NUCLEOTIDE SEQUENCE [LARGE SCALE GENOMIC DNA]</scope>
    <source>
        <strain evidence="2 3">EXF-2000</strain>
    </source>
</reference>
<evidence type="ECO:0000313" key="3">
    <source>
        <dbReference type="Proteomes" id="UP000194280"/>
    </source>
</evidence>
<dbReference type="STRING" id="1157616.A0A1Z5T1E2"/>
<proteinExistence type="predicted"/>
<dbReference type="OrthoDB" id="5389296at2759"/>
<feature type="compositionally biased region" description="Polar residues" evidence="1">
    <location>
        <begin position="31"/>
        <end position="55"/>
    </location>
</feature>
<organism evidence="2 3">
    <name type="scientific">Hortaea werneckii EXF-2000</name>
    <dbReference type="NCBI Taxonomy" id="1157616"/>
    <lineage>
        <taxon>Eukaryota</taxon>
        <taxon>Fungi</taxon>
        <taxon>Dikarya</taxon>
        <taxon>Ascomycota</taxon>
        <taxon>Pezizomycotina</taxon>
        <taxon>Dothideomycetes</taxon>
        <taxon>Dothideomycetidae</taxon>
        <taxon>Mycosphaerellales</taxon>
        <taxon>Teratosphaeriaceae</taxon>
        <taxon>Hortaea</taxon>
    </lineage>
</organism>
<gene>
    <name evidence="2" type="ORF">BTJ68_09536</name>
</gene>
<keyword evidence="3" id="KW-1185">Reference proteome</keyword>
<dbReference type="Proteomes" id="UP000194280">
    <property type="component" value="Unassembled WGS sequence"/>
</dbReference>
<dbReference type="InParanoid" id="A0A1Z5T1E2"/>
<comment type="caution">
    <text evidence="2">The sequence shown here is derived from an EMBL/GenBank/DDBJ whole genome shotgun (WGS) entry which is preliminary data.</text>
</comment>
<dbReference type="AlphaFoldDB" id="A0A1Z5T1E2"/>
<dbReference type="VEuPathDB" id="FungiDB:BTJ68_09536"/>
<evidence type="ECO:0000256" key="1">
    <source>
        <dbReference type="SAM" id="MobiDB-lite"/>
    </source>
</evidence>
<feature type="region of interest" description="Disordered" evidence="1">
    <location>
        <begin position="127"/>
        <end position="231"/>
    </location>
</feature>
<protein>
    <submittedName>
        <fullName evidence="2">Uncharacterized protein</fullName>
    </submittedName>
</protein>
<feature type="region of interest" description="Disordered" evidence="1">
    <location>
        <begin position="1"/>
        <end position="113"/>
    </location>
</feature>
<sequence>MAPPTPSPFRFVSNKQRAKSPEKQARAPTSLRDQLQASRDVHTASSHDNFASGSQFAAKPRFSLAKTKPASVAKRLPSPPRSNLASALRSTVPPREDVEDVPPSAYDEDDDMLDNEQAQAVPTTEDNRDMIAPRNNGLCHTPKRRKATPRAFEKQDIEVHPLSGVDDGQPSSANREALQTSVPCFVPPFESPLPSTHPSSYPRSRPSFLKPSDAGHESSEPLPDMFSPHRRGDKFVAGGMAATMQTWILQTGQAAVQGRKQQAFQRADDFSARLKVEELLGQGPYTAKARTTDGTATNILLARDINNSGDSRVSVVVGHVVGIRAPSWQVEIEGQMWMVAVDWKIIE</sequence>
<evidence type="ECO:0000313" key="2">
    <source>
        <dbReference type="EMBL" id="OTA28708.1"/>
    </source>
</evidence>